<protein>
    <submittedName>
        <fullName evidence="1">Uncharacterized protein</fullName>
    </submittedName>
</protein>
<accession>A0A6C0CJ82</accession>
<proteinExistence type="predicted"/>
<reference evidence="1" key="1">
    <citation type="journal article" date="2020" name="Nature">
        <title>Giant virus diversity and host interactions through global metagenomics.</title>
        <authorList>
            <person name="Schulz F."/>
            <person name="Roux S."/>
            <person name="Paez-Espino D."/>
            <person name="Jungbluth S."/>
            <person name="Walsh D.A."/>
            <person name="Denef V.J."/>
            <person name="McMahon K.D."/>
            <person name="Konstantinidis K.T."/>
            <person name="Eloe-Fadrosh E.A."/>
            <person name="Kyrpides N.C."/>
            <person name="Woyke T."/>
        </authorList>
    </citation>
    <scope>NUCLEOTIDE SEQUENCE</scope>
    <source>
        <strain evidence="1">GVMAG-M-3300021120-1</strain>
    </source>
</reference>
<dbReference type="AlphaFoldDB" id="A0A6C0CJ82"/>
<dbReference type="EMBL" id="MN739416">
    <property type="protein sequence ID" value="QHT03729.1"/>
    <property type="molecule type" value="Genomic_DNA"/>
</dbReference>
<organism evidence="1">
    <name type="scientific">viral metagenome</name>
    <dbReference type="NCBI Taxonomy" id="1070528"/>
    <lineage>
        <taxon>unclassified sequences</taxon>
        <taxon>metagenomes</taxon>
        <taxon>organismal metagenomes</taxon>
    </lineage>
</organism>
<name>A0A6C0CJ82_9ZZZZ</name>
<sequence length="128" mass="13383">MNKTALVLAFFLAAVLAGIFMRYTSQGSPVARENFMQQPVGMPLNSGGIGPYDQVNIGGGISGWASTEPSGGVAPLPSQSLDSNKLMFLVDNKVDNDCCPSAFNTDTGCVCLSDDQKSLMSSRGGNRA</sequence>
<evidence type="ECO:0000313" key="1">
    <source>
        <dbReference type="EMBL" id="QHT03729.1"/>
    </source>
</evidence>